<proteinExistence type="predicted"/>
<dbReference type="RefSeq" id="WP_152884964.1">
    <property type="nucleotide sequence ID" value="NZ_VJZD01000007.1"/>
</dbReference>
<name>A0A5N8V520_9ACTN</name>
<accession>A0A5N8V520</accession>
<dbReference type="OrthoDB" id="949132at2"/>
<dbReference type="PANTHER" id="PTHR34846:SF11">
    <property type="entry name" value="4-CARBOXYMUCONOLACTONE DECARBOXYLASE FAMILY PROTEIN (AFU_ORTHOLOGUE AFUA_6G11590)"/>
    <property type="match status" value="1"/>
</dbReference>
<gene>
    <name evidence="1" type="ORF">FNH09_03370</name>
</gene>
<dbReference type="SUPFAM" id="SSF69118">
    <property type="entry name" value="AhpD-like"/>
    <property type="match status" value="1"/>
</dbReference>
<protein>
    <submittedName>
        <fullName evidence="1">Carboxymuconolactone decarboxylase family protein</fullName>
    </submittedName>
</protein>
<comment type="caution">
    <text evidence="1">The sequence shown here is derived from an EMBL/GenBank/DDBJ whole genome shotgun (WGS) entry which is preliminary data.</text>
</comment>
<dbReference type="AlphaFoldDB" id="A0A5N8V520"/>
<evidence type="ECO:0000313" key="1">
    <source>
        <dbReference type="EMBL" id="MPY30380.1"/>
    </source>
</evidence>
<dbReference type="Proteomes" id="UP000325849">
    <property type="component" value="Unassembled WGS sequence"/>
</dbReference>
<sequence length="191" mass="20210">MTRLPRLTPHELDPAQRVLYDTIAGGPRANGPQFFSLTDGEGRLNGPFNAMLHAPAVGSALQELGSALRYRSTLSDRVRETAVLIVAAHWDCAFERYAHEPIGRAVGLCDAQLVAIRSGTAPELSDPAEAAAADLVTALVASGDVDDALFGRAVSLNGMEAVVELTTLVGYYATLALQLRVFRVGQPGDPA</sequence>
<dbReference type="PANTHER" id="PTHR34846">
    <property type="entry name" value="4-CARBOXYMUCONOLACTONE DECARBOXYLASE FAMILY PROTEIN (AFU_ORTHOLOGUE AFUA_6G11590)"/>
    <property type="match status" value="1"/>
</dbReference>
<reference evidence="1 2" key="1">
    <citation type="submission" date="2019-07" db="EMBL/GenBank/DDBJ databases">
        <title>New species of Amycolatopsis and Streptomyces.</title>
        <authorList>
            <person name="Duangmal K."/>
            <person name="Teo W.F.A."/>
            <person name="Lipun K."/>
        </authorList>
    </citation>
    <scope>NUCLEOTIDE SEQUENCE [LARGE SCALE GENOMIC DNA]</scope>
    <source>
        <strain evidence="1 2">NBRC 109810</strain>
    </source>
</reference>
<evidence type="ECO:0000313" key="2">
    <source>
        <dbReference type="Proteomes" id="UP000325849"/>
    </source>
</evidence>
<dbReference type="Gene3D" id="1.20.1290.10">
    <property type="entry name" value="AhpD-like"/>
    <property type="match status" value="1"/>
</dbReference>
<keyword evidence="2" id="KW-1185">Reference proteome</keyword>
<organism evidence="1 2">
    <name type="scientific">Streptomyces adustus</name>
    <dbReference type="NCBI Taxonomy" id="1609272"/>
    <lineage>
        <taxon>Bacteria</taxon>
        <taxon>Bacillati</taxon>
        <taxon>Actinomycetota</taxon>
        <taxon>Actinomycetes</taxon>
        <taxon>Kitasatosporales</taxon>
        <taxon>Streptomycetaceae</taxon>
        <taxon>Streptomyces</taxon>
    </lineage>
</organism>
<dbReference type="InterPro" id="IPR029032">
    <property type="entry name" value="AhpD-like"/>
</dbReference>
<dbReference type="EMBL" id="VJZD01000007">
    <property type="protein sequence ID" value="MPY30380.1"/>
    <property type="molecule type" value="Genomic_DNA"/>
</dbReference>